<proteinExistence type="predicted"/>
<dbReference type="Gene3D" id="2.10.50.10">
    <property type="entry name" value="Tumor Necrosis Factor Receptor, subunit A, domain 2"/>
    <property type="match status" value="1"/>
</dbReference>
<reference evidence="3" key="1">
    <citation type="submission" date="2021-01" db="EMBL/GenBank/DDBJ databases">
        <authorList>
            <person name="Corre E."/>
            <person name="Pelletier E."/>
            <person name="Niang G."/>
            <person name="Scheremetjew M."/>
            <person name="Finn R."/>
            <person name="Kale V."/>
            <person name="Holt S."/>
            <person name="Cochrane G."/>
            <person name="Meng A."/>
            <person name="Brown T."/>
            <person name="Cohen L."/>
        </authorList>
    </citation>
    <scope>NUCLEOTIDE SEQUENCE</scope>
    <source>
        <strain evidence="3">CCAP979/52</strain>
    </source>
</reference>
<dbReference type="Pfam" id="PF07699">
    <property type="entry name" value="Ephrin_rec_like"/>
    <property type="match status" value="1"/>
</dbReference>
<gene>
    <name evidence="3" type="ORF">CCUR1050_LOCUS11514</name>
</gene>
<organism evidence="3">
    <name type="scientific">Cryptomonas curvata</name>
    <dbReference type="NCBI Taxonomy" id="233186"/>
    <lineage>
        <taxon>Eukaryota</taxon>
        <taxon>Cryptophyceae</taxon>
        <taxon>Cryptomonadales</taxon>
        <taxon>Cryptomonadaceae</taxon>
        <taxon>Cryptomonas</taxon>
    </lineage>
</organism>
<feature type="domain" description="Tyrosine-protein kinase ephrin type A/B receptor-like" evidence="2">
    <location>
        <begin position="98"/>
        <end position="142"/>
    </location>
</feature>
<sequence>MQCKLCDAGTYQTGSGVVTSTQCKLCDAGTYQTGFGVVAAVGCKFCSSGTYQSLSGVSSSAACLLCGSGTYQTGTGMGSSSNCTFCSAGTYQSDPGSASSSCILCGAGTYQSGLGFSSSAGCLLCSAGTYGTGMGFVSVSNCTAGVSVEEILGAVGDDGSSSSRSAEIALRPWSRVVVSESDFGLILAKILSAPRPTAVTLLAVPGLIMKTVPGTNYSLLKLRHDSRKPANANKEMSASTIFATAANPGRIFVQLNAFRFSGRRAAQCPAGVEWRYAKVGAPEADACKCPPNPNCEGATSCNVVPQAGEEWQGLAVSTSLCSSSDDNSRAVGLGVGLGIGLPIVLVMAFLAHKFMLKREPVIEKQVPPQPSVAPPTPMVVEPAVVRMPTVGGAQPPPQTPQIQPSVVGQLTYVPAPPQPMEPATPQPFSHYQDLDDIYSYMPMFDPYSEFQVASQYSPRYTL</sequence>
<feature type="transmembrane region" description="Helical" evidence="1">
    <location>
        <begin position="330"/>
        <end position="351"/>
    </location>
</feature>
<evidence type="ECO:0000259" key="2">
    <source>
        <dbReference type="Pfam" id="PF07699"/>
    </source>
</evidence>
<evidence type="ECO:0000256" key="1">
    <source>
        <dbReference type="SAM" id="Phobius"/>
    </source>
</evidence>
<dbReference type="InterPro" id="IPR009030">
    <property type="entry name" value="Growth_fac_rcpt_cys_sf"/>
</dbReference>
<keyword evidence="1" id="KW-0812">Transmembrane</keyword>
<protein>
    <recommendedName>
        <fullName evidence="2">Tyrosine-protein kinase ephrin type A/B receptor-like domain-containing protein</fullName>
    </recommendedName>
</protein>
<dbReference type="PANTHER" id="PTHR46967">
    <property type="entry name" value="INSULIN-LIKE GROWTH FACTOR BINDING PROTEIN,N-TERMINAL"/>
    <property type="match status" value="1"/>
</dbReference>
<dbReference type="PANTHER" id="PTHR46967:SF1">
    <property type="entry name" value="KERATIN-ASSOCIATED PROTEIN 16-1-LIKE"/>
    <property type="match status" value="1"/>
</dbReference>
<keyword evidence="1" id="KW-1133">Transmembrane helix</keyword>
<dbReference type="SUPFAM" id="SSF57184">
    <property type="entry name" value="Growth factor receptor domain"/>
    <property type="match status" value="1"/>
</dbReference>
<dbReference type="EMBL" id="HBEZ01020773">
    <property type="protein sequence ID" value="CAD8633833.1"/>
    <property type="molecule type" value="Transcribed_RNA"/>
</dbReference>
<name>A0A7S0QHC9_9CRYP</name>
<dbReference type="SMART" id="SM01411">
    <property type="entry name" value="Ephrin_rec_like"/>
    <property type="match status" value="3"/>
</dbReference>
<keyword evidence="1" id="KW-0472">Membrane</keyword>
<dbReference type="InterPro" id="IPR011641">
    <property type="entry name" value="Tyr-kin_ephrin_A/B_rcpt-like"/>
</dbReference>
<accession>A0A7S0QHC9</accession>
<dbReference type="AlphaFoldDB" id="A0A7S0QHC9"/>
<evidence type="ECO:0000313" key="3">
    <source>
        <dbReference type="EMBL" id="CAD8633833.1"/>
    </source>
</evidence>